<dbReference type="HOGENOM" id="CLU_1017013_0_0_1"/>
<evidence type="ECO:0000256" key="1">
    <source>
        <dbReference type="SAM" id="MobiDB-lite"/>
    </source>
</evidence>
<feature type="region of interest" description="Disordered" evidence="1">
    <location>
        <begin position="79"/>
        <end position="112"/>
    </location>
</feature>
<dbReference type="AlphaFoldDB" id="A0A0E0N585"/>
<feature type="region of interest" description="Disordered" evidence="1">
    <location>
        <begin position="180"/>
        <end position="200"/>
    </location>
</feature>
<dbReference type="EnsemblPlants" id="ORUFI01G41220.1">
    <property type="protein sequence ID" value="ORUFI01G41220.1"/>
    <property type="gene ID" value="ORUFI01G41220"/>
</dbReference>
<reference evidence="2" key="2">
    <citation type="submission" date="2015-06" db="UniProtKB">
        <authorList>
            <consortium name="EnsemblPlants"/>
        </authorList>
    </citation>
    <scope>IDENTIFICATION</scope>
</reference>
<evidence type="ECO:0000313" key="3">
    <source>
        <dbReference type="Proteomes" id="UP000008022"/>
    </source>
</evidence>
<dbReference type="Gramene" id="ORUFI01G41220.1">
    <property type="protein sequence ID" value="ORUFI01G41220.1"/>
    <property type="gene ID" value="ORUFI01G41220"/>
</dbReference>
<reference evidence="3" key="1">
    <citation type="submission" date="2013-06" db="EMBL/GenBank/DDBJ databases">
        <authorList>
            <person name="Zhao Q."/>
        </authorList>
    </citation>
    <scope>NUCLEOTIDE SEQUENCE</scope>
    <source>
        <strain evidence="3">cv. W1943</strain>
    </source>
</reference>
<feature type="region of interest" description="Disordered" evidence="1">
    <location>
        <begin position="1"/>
        <end position="41"/>
    </location>
</feature>
<feature type="compositionally biased region" description="Basic residues" evidence="1">
    <location>
        <begin position="100"/>
        <end position="112"/>
    </location>
</feature>
<feature type="region of interest" description="Disordered" evidence="1">
    <location>
        <begin position="134"/>
        <end position="157"/>
    </location>
</feature>
<proteinExistence type="predicted"/>
<name>A0A0E0N585_ORYRU</name>
<organism evidence="2 3">
    <name type="scientific">Oryza rufipogon</name>
    <name type="common">Brownbeard rice</name>
    <name type="synonym">Asian wild rice</name>
    <dbReference type="NCBI Taxonomy" id="4529"/>
    <lineage>
        <taxon>Eukaryota</taxon>
        <taxon>Viridiplantae</taxon>
        <taxon>Streptophyta</taxon>
        <taxon>Embryophyta</taxon>
        <taxon>Tracheophyta</taxon>
        <taxon>Spermatophyta</taxon>
        <taxon>Magnoliopsida</taxon>
        <taxon>Liliopsida</taxon>
        <taxon>Poales</taxon>
        <taxon>Poaceae</taxon>
        <taxon>BOP clade</taxon>
        <taxon>Oryzoideae</taxon>
        <taxon>Oryzeae</taxon>
        <taxon>Oryzinae</taxon>
        <taxon>Oryza</taxon>
    </lineage>
</organism>
<feature type="compositionally biased region" description="Basic and acidic residues" evidence="1">
    <location>
        <begin position="16"/>
        <end position="25"/>
    </location>
</feature>
<sequence length="274" mass="28786">MTPTTARGRTQVPQLTDDKDQDNRTRVASAGDGDSDHLEERELRERAIAEFQRLVEYTFRLTHTPEAFVPVGWTAGLDRPESTPRLVPGDPIGTDAPGSSRRRVVGARRRSRTWQLQPTTWDAEAAAAWDTENTRRSNVLSSGDGASSSSPDDDSAVAEAAAVRDAKAAAAALDAEAAAAAWTGSPSQPPSHGRPVHPPSHLATAAATRTWIPDRQARCSADALDTGATRNDSIAVRGLYGVSASAMLVASTTLRAPAGAGSKILACSSAGRLA</sequence>
<accession>A0A0E0N585</accession>
<keyword evidence="3" id="KW-1185">Reference proteome</keyword>
<feature type="compositionally biased region" description="Low complexity" evidence="1">
    <location>
        <begin position="141"/>
        <end position="150"/>
    </location>
</feature>
<dbReference type="Proteomes" id="UP000008022">
    <property type="component" value="Unassembled WGS sequence"/>
</dbReference>
<evidence type="ECO:0000313" key="2">
    <source>
        <dbReference type="EnsemblPlants" id="ORUFI01G41220.1"/>
    </source>
</evidence>
<feature type="compositionally biased region" description="Polar residues" evidence="1">
    <location>
        <begin position="1"/>
        <end position="14"/>
    </location>
</feature>
<protein>
    <submittedName>
        <fullName evidence="2">Uncharacterized protein</fullName>
    </submittedName>
</protein>